<dbReference type="Proteomes" id="UP000050488">
    <property type="component" value="Unassembled WGS sequence"/>
</dbReference>
<evidence type="ECO:0000256" key="3">
    <source>
        <dbReference type="ARBA" id="ARBA00022692"/>
    </source>
</evidence>
<name>A0A0Q0YQX5_9CORY</name>
<evidence type="ECO:0000256" key="4">
    <source>
        <dbReference type="ARBA" id="ARBA00022989"/>
    </source>
</evidence>
<dbReference type="PANTHER" id="PTHR40077">
    <property type="entry name" value="MEMBRANE PROTEIN-RELATED"/>
    <property type="match status" value="1"/>
</dbReference>
<dbReference type="InterPro" id="IPR023845">
    <property type="entry name" value="DUF3817_TM"/>
</dbReference>
<feature type="transmembrane region" description="Helical" evidence="6">
    <location>
        <begin position="87"/>
        <end position="104"/>
    </location>
</feature>
<reference evidence="8 9" key="1">
    <citation type="submission" date="2015-10" db="EMBL/GenBank/DDBJ databases">
        <title>Corynebacteirum lowii and Corynebacterium oculi species nova, derived from human clinical disease and and emended description of Corynebacterium mastiditis.</title>
        <authorList>
            <person name="Bernard K."/>
            <person name="Pacheco A.L."/>
            <person name="Mcdougall C."/>
            <person name="Burtx T."/>
            <person name="Weibe D."/>
            <person name="Tyler S."/>
            <person name="Olson A.B."/>
            <person name="Cnockaert M."/>
            <person name="Eguchi H."/>
            <person name="Kuwahara T."/>
            <person name="Nakayama-Imaohji H."/>
            <person name="Boudewijins M."/>
            <person name="Van Hoecke F."/>
            <person name="Bernier A.-M."/>
            <person name="Vandamme P."/>
        </authorList>
    </citation>
    <scope>NUCLEOTIDE SEQUENCE [LARGE SCALE GENOMIC DNA]</scope>
    <source>
        <strain evidence="8 9">NML 130206</strain>
    </source>
</reference>
<comment type="subcellular location">
    <subcellularLocation>
        <location evidence="1">Cell membrane</location>
        <topology evidence="1">Multi-pass membrane protein</topology>
    </subcellularLocation>
</comment>
<evidence type="ECO:0000256" key="5">
    <source>
        <dbReference type="ARBA" id="ARBA00023136"/>
    </source>
</evidence>
<dbReference type="AlphaFoldDB" id="A0A0Q0YQX5"/>
<evidence type="ECO:0000256" key="1">
    <source>
        <dbReference type="ARBA" id="ARBA00004651"/>
    </source>
</evidence>
<keyword evidence="2" id="KW-1003">Cell membrane</keyword>
<feature type="domain" description="DUF3817" evidence="7">
    <location>
        <begin position="21"/>
        <end position="109"/>
    </location>
</feature>
<evidence type="ECO:0000256" key="6">
    <source>
        <dbReference type="SAM" id="Phobius"/>
    </source>
</evidence>
<dbReference type="NCBIfam" id="TIGR03954">
    <property type="entry name" value="integ_memb_HG"/>
    <property type="match status" value="1"/>
</dbReference>
<dbReference type="PANTHER" id="PTHR40077:SF2">
    <property type="entry name" value="MEMBRANE PROTEIN"/>
    <property type="match status" value="1"/>
</dbReference>
<protein>
    <recommendedName>
        <fullName evidence="7">DUF3817 domain-containing protein</fullName>
    </recommendedName>
</protein>
<dbReference type="PATRIC" id="fig|1544413.3.peg.2091"/>
<dbReference type="EMBL" id="LKEV01000007">
    <property type="protein sequence ID" value="KQB84827.1"/>
    <property type="molecule type" value="Genomic_DNA"/>
</dbReference>
<dbReference type="RefSeq" id="WP_055178828.1">
    <property type="nucleotide sequence ID" value="NZ_JAUSQY010000001.1"/>
</dbReference>
<keyword evidence="4 6" id="KW-1133">Transmembrane helix</keyword>
<dbReference type="OrthoDB" id="9342687at2"/>
<keyword evidence="3 6" id="KW-0812">Transmembrane</keyword>
<proteinExistence type="predicted"/>
<comment type="caution">
    <text evidence="8">The sequence shown here is derived from an EMBL/GenBank/DDBJ whole genome shotgun (WGS) entry which is preliminary data.</text>
</comment>
<dbReference type="GO" id="GO:0005886">
    <property type="term" value="C:plasma membrane"/>
    <property type="evidence" value="ECO:0007669"/>
    <property type="project" value="UniProtKB-SubCell"/>
</dbReference>
<evidence type="ECO:0000313" key="9">
    <source>
        <dbReference type="Proteomes" id="UP000050488"/>
    </source>
</evidence>
<feature type="transmembrane region" description="Helical" evidence="6">
    <location>
        <begin position="64"/>
        <end position="80"/>
    </location>
</feature>
<gene>
    <name evidence="8" type="ORF">Clow_02089</name>
</gene>
<accession>A0A0Q0YQX5</accession>
<organism evidence="8 9">
    <name type="scientific">Corynebacterium lowii</name>
    <dbReference type="NCBI Taxonomy" id="1544413"/>
    <lineage>
        <taxon>Bacteria</taxon>
        <taxon>Bacillati</taxon>
        <taxon>Actinomycetota</taxon>
        <taxon>Actinomycetes</taxon>
        <taxon>Mycobacteriales</taxon>
        <taxon>Corynebacteriaceae</taxon>
        <taxon>Corynebacterium</taxon>
    </lineage>
</organism>
<evidence type="ECO:0000259" key="7">
    <source>
        <dbReference type="Pfam" id="PF12823"/>
    </source>
</evidence>
<evidence type="ECO:0000256" key="2">
    <source>
        <dbReference type="ARBA" id="ARBA00022475"/>
    </source>
</evidence>
<dbReference type="STRING" id="1544413.Clow_02089"/>
<keyword evidence="9" id="KW-1185">Reference proteome</keyword>
<feature type="transmembrane region" description="Helical" evidence="6">
    <location>
        <begin position="21"/>
        <end position="44"/>
    </location>
</feature>
<evidence type="ECO:0000313" key="8">
    <source>
        <dbReference type="EMBL" id="KQB84827.1"/>
    </source>
</evidence>
<dbReference type="Pfam" id="PF12823">
    <property type="entry name" value="DUF3817"/>
    <property type="match status" value="1"/>
</dbReference>
<keyword evidence="5 6" id="KW-0472">Membrane</keyword>
<sequence>MTQPQPIKVHPERQRRVRIALNFFSVTAWATGVMLLALCTRMVFDYLTPVEIPQWAEYIGRVHGWVYMVFVISSFMLGLRARWEPKVWVITALCGVVPFLSFYVEKKRREEVVKRFQLDSMPA</sequence>